<evidence type="ECO:0000256" key="3">
    <source>
        <dbReference type="ARBA" id="ARBA00022723"/>
    </source>
</evidence>
<comment type="caution">
    <text evidence="8">The sequence shown here is derived from an EMBL/GenBank/DDBJ whole genome shotgun (WGS) entry which is preliminary data.</text>
</comment>
<dbReference type="InterPro" id="IPR036922">
    <property type="entry name" value="Rieske_2Fe-2S_sf"/>
</dbReference>
<evidence type="ECO:0000256" key="1">
    <source>
        <dbReference type="ARBA" id="ARBA00008751"/>
    </source>
</evidence>
<dbReference type="PRINTS" id="PR00090">
    <property type="entry name" value="RNGDIOXGNASE"/>
</dbReference>
<dbReference type="Gene3D" id="2.102.10.10">
    <property type="entry name" value="Rieske [2Fe-2S] iron-sulphur domain"/>
    <property type="match status" value="1"/>
</dbReference>
<dbReference type="InterPro" id="IPR017941">
    <property type="entry name" value="Rieske_2Fe-2S"/>
</dbReference>
<dbReference type="SUPFAM" id="SSF55961">
    <property type="entry name" value="Bet v1-like"/>
    <property type="match status" value="1"/>
</dbReference>
<evidence type="ECO:0000256" key="4">
    <source>
        <dbReference type="ARBA" id="ARBA00023002"/>
    </source>
</evidence>
<dbReference type="Pfam" id="PF00848">
    <property type="entry name" value="Ring_hydroxyl_A"/>
    <property type="match status" value="1"/>
</dbReference>
<dbReference type="Pfam" id="PF00355">
    <property type="entry name" value="Rieske"/>
    <property type="match status" value="1"/>
</dbReference>
<evidence type="ECO:0000259" key="7">
    <source>
        <dbReference type="PROSITE" id="PS51296"/>
    </source>
</evidence>
<keyword evidence="4" id="KW-0560">Oxidoreductase</keyword>
<name>A0ABV7L7C7_9PROT</name>
<evidence type="ECO:0000256" key="6">
    <source>
        <dbReference type="ARBA" id="ARBA00023014"/>
    </source>
</evidence>
<evidence type="ECO:0000313" key="8">
    <source>
        <dbReference type="EMBL" id="MFC3230561.1"/>
    </source>
</evidence>
<keyword evidence="6" id="KW-0411">Iron-sulfur</keyword>
<organism evidence="8 9">
    <name type="scientific">Marinibaculum pumilum</name>
    <dbReference type="NCBI Taxonomy" id="1766165"/>
    <lineage>
        <taxon>Bacteria</taxon>
        <taxon>Pseudomonadati</taxon>
        <taxon>Pseudomonadota</taxon>
        <taxon>Alphaproteobacteria</taxon>
        <taxon>Rhodospirillales</taxon>
        <taxon>Rhodospirillaceae</taxon>
        <taxon>Marinibaculum</taxon>
    </lineage>
</organism>
<keyword evidence="5" id="KW-0408">Iron</keyword>
<feature type="domain" description="Rieske" evidence="7">
    <location>
        <begin position="41"/>
        <end position="150"/>
    </location>
</feature>
<dbReference type="EMBL" id="JBHRTR010000048">
    <property type="protein sequence ID" value="MFC3230561.1"/>
    <property type="molecule type" value="Genomic_DNA"/>
</dbReference>
<keyword evidence="3" id="KW-0479">Metal-binding</keyword>
<dbReference type="Proteomes" id="UP001595528">
    <property type="component" value="Unassembled WGS sequence"/>
</dbReference>
<dbReference type="SUPFAM" id="SSF50022">
    <property type="entry name" value="ISP domain"/>
    <property type="match status" value="1"/>
</dbReference>
<dbReference type="PROSITE" id="PS51296">
    <property type="entry name" value="RIESKE"/>
    <property type="match status" value="1"/>
</dbReference>
<evidence type="ECO:0000256" key="2">
    <source>
        <dbReference type="ARBA" id="ARBA00022714"/>
    </source>
</evidence>
<accession>A0ABV7L7C7</accession>
<proteinExistence type="inferred from homology"/>
<protein>
    <submittedName>
        <fullName evidence="8">Rieske 2Fe-2S domain-containing protein</fullName>
    </submittedName>
</protein>
<dbReference type="RefSeq" id="WP_379905841.1">
    <property type="nucleotide sequence ID" value="NZ_JBHRTR010000048.1"/>
</dbReference>
<dbReference type="InterPro" id="IPR015879">
    <property type="entry name" value="Ring_hydroxy_dOase_asu_C_dom"/>
</dbReference>
<dbReference type="InterPro" id="IPR001663">
    <property type="entry name" value="Rng_hydr_dOase-A"/>
</dbReference>
<sequence>MTASAYDFGHLVQEDRVHRSLYTDPAIFDLEMRRIFGGTWVYLAHESQVAQPNSFFRTRLGRRPIIVTRDGDGRLHGLYNRCTHRGATICRQTAGTAKTFQCPYHGWTFRNTGELTGVPWPDGYAGNLQGGAFDLARIPRLESYRGFIFGTLNMAAAPLQAHLGPVRRPIDEWLDRHPGAALEVREANRLKFRGNWKLAYDNAADGYHVIFSHRSLLMMENRFAAEDQKGMSFYKQRPDSGPVRVHAYPNGHHFKDKRMAIDQRPGGLWRTEGLHPGMEHYERLLRDRFGADADRYLDLACSEPVNINVFPNLLILGNHIQVLDPISATETASVWYGTALVDPEGSLGEALGPINALRMRTQEQFPTFGEVDDLTNFEEIQAGLAAEEDEWVWMHRGMGLPDRFETDGETVSGPATDEVFMRRAMSHYRDLMSVEPELTVLRGAEA</sequence>
<dbReference type="Gene3D" id="3.90.380.10">
    <property type="entry name" value="Naphthalene 1,2-dioxygenase Alpha Subunit, Chain A, domain 1"/>
    <property type="match status" value="1"/>
</dbReference>
<evidence type="ECO:0000313" key="9">
    <source>
        <dbReference type="Proteomes" id="UP001595528"/>
    </source>
</evidence>
<keyword evidence="9" id="KW-1185">Reference proteome</keyword>
<gene>
    <name evidence="8" type="ORF">ACFOGJ_25155</name>
</gene>
<comment type="similarity">
    <text evidence="1">Belongs to the bacterial ring-hydroxylating dioxygenase alpha subunit family.</text>
</comment>
<evidence type="ECO:0000256" key="5">
    <source>
        <dbReference type="ARBA" id="ARBA00023004"/>
    </source>
</evidence>
<dbReference type="PANTHER" id="PTHR43756">
    <property type="entry name" value="CHOLINE MONOOXYGENASE, CHLOROPLASTIC"/>
    <property type="match status" value="1"/>
</dbReference>
<reference evidence="9" key="1">
    <citation type="journal article" date="2019" name="Int. J. Syst. Evol. Microbiol.">
        <title>The Global Catalogue of Microorganisms (GCM) 10K type strain sequencing project: providing services to taxonomists for standard genome sequencing and annotation.</title>
        <authorList>
            <consortium name="The Broad Institute Genomics Platform"/>
            <consortium name="The Broad Institute Genome Sequencing Center for Infectious Disease"/>
            <person name="Wu L."/>
            <person name="Ma J."/>
        </authorList>
    </citation>
    <scope>NUCLEOTIDE SEQUENCE [LARGE SCALE GENOMIC DNA]</scope>
    <source>
        <strain evidence="9">KCTC 42964</strain>
    </source>
</reference>
<dbReference type="PANTHER" id="PTHR43756:SF1">
    <property type="entry name" value="3-PHENYLPROPIONATE_CINNAMIC ACID DIOXYGENASE SUBUNIT ALPHA"/>
    <property type="match status" value="1"/>
</dbReference>
<keyword evidence="2" id="KW-0001">2Fe-2S</keyword>